<dbReference type="EMBL" id="BSER01000001">
    <property type="protein sequence ID" value="GLJ94325.1"/>
    <property type="molecule type" value="Genomic_DNA"/>
</dbReference>
<feature type="region of interest" description="Disordered" evidence="1">
    <location>
        <begin position="75"/>
        <end position="95"/>
    </location>
</feature>
<reference evidence="2" key="2">
    <citation type="submission" date="2023-01" db="EMBL/GenBank/DDBJ databases">
        <authorList>
            <person name="Sun Q."/>
            <person name="Evtushenko L."/>
        </authorList>
    </citation>
    <scope>NUCLEOTIDE SEQUENCE</scope>
    <source>
        <strain evidence="2">VKM Ac-1940</strain>
    </source>
</reference>
<accession>A0A9W6HJB5</accession>
<sequence>MESDYKRNSEFLRELERIDTLDGEVCVNERHLATSQMPERNLGRPKNSVEKSLESGQLAATGDLIWSIARKLVSAENDPSRPPHSGYLATNKGFR</sequence>
<keyword evidence="3" id="KW-1185">Reference proteome</keyword>
<proteinExistence type="predicted"/>
<name>A0A9W6HJB5_9MICO</name>
<protein>
    <submittedName>
        <fullName evidence="2">Uncharacterized protein</fullName>
    </submittedName>
</protein>
<evidence type="ECO:0000256" key="1">
    <source>
        <dbReference type="SAM" id="MobiDB-lite"/>
    </source>
</evidence>
<comment type="caution">
    <text evidence="2">The sequence shown here is derived from an EMBL/GenBank/DDBJ whole genome shotgun (WGS) entry which is preliminary data.</text>
</comment>
<evidence type="ECO:0000313" key="3">
    <source>
        <dbReference type="Proteomes" id="UP001142291"/>
    </source>
</evidence>
<organism evidence="2 3">
    <name type="scientific">Microbacterium dextranolyticum</name>
    <dbReference type="NCBI Taxonomy" id="36806"/>
    <lineage>
        <taxon>Bacteria</taxon>
        <taxon>Bacillati</taxon>
        <taxon>Actinomycetota</taxon>
        <taxon>Actinomycetes</taxon>
        <taxon>Micrococcales</taxon>
        <taxon>Microbacteriaceae</taxon>
        <taxon>Microbacterium</taxon>
    </lineage>
</organism>
<dbReference type="AlphaFoldDB" id="A0A9W6HJB5"/>
<dbReference type="Proteomes" id="UP001142291">
    <property type="component" value="Unassembled WGS sequence"/>
</dbReference>
<gene>
    <name evidence="2" type="ORF">GCM10017591_03860</name>
</gene>
<evidence type="ECO:0000313" key="2">
    <source>
        <dbReference type="EMBL" id="GLJ94325.1"/>
    </source>
</evidence>
<reference evidence="2" key="1">
    <citation type="journal article" date="2014" name="Int. J. Syst. Evol. Microbiol.">
        <title>Complete genome sequence of Corynebacterium casei LMG S-19264T (=DSM 44701T), isolated from a smear-ripened cheese.</title>
        <authorList>
            <consortium name="US DOE Joint Genome Institute (JGI-PGF)"/>
            <person name="Walter F."/>
            <person name="Albersmeier A."/>
            <person name="Kalinowski J."/>
            <person name="Ruckert C."/>
        </authorList>
    </citation>
    <scope>NUCLEOTIDE SEQUENCE</scope>
    <source>
        <strain evidence="2">VKM Ac-1940</strain>
    </source>
</reference>